<sequence length="292" mass="33629">YNLEKKFPLAEILEKARKQFFYAEGRALAQAQGAIQTLRFLDILVNERNVLQYASNPRTKIRGTFFSEHVQPLVECVLPPEEFEFMAVVDYLPARVAERMHTLEFVKNGETNVVMITTIEDDNVGFLPQLVTPSLHKTVGKMREYGLQGFCFRQFDIAQHEPAMAYVIESAWDAAITPEDSHRRYVLGVAGEDAVEDLLAVFRGVEELTEASNAMMGVAFMWPSLYRKYWKPGTKPDPAWQEYIAKLRPVEDRLRMALTKVAPRGRRLVENYLNFIVFARQFVKAMDRIRQA</sequence>
<dbReference type="EMBL" id="BARS01010885">
    <property type="protein sequence ID" value="GAF98221.1"/>
    <property type="molecule type" value="Genomic_DNA"/>
</dbReference>
<feature type="non-terminal residue" evidence="1">
    <location>
        <position position="1"/>
    </location>
</feature>
<organism evidence="1">
    <name type="scientific">marine sediment metagenome</name>
    <dbReference type="NCBI Taxonomy" id="412755"/>
    <lineage>
        <taxon>unclassified sequences</taxon>
        <taxon>metagenomes</taxon>
        <taxon>ecological metagenomes</taxon>
    </lineage>
</organism>
<accession>X0UFX7</accession>
<proteinExistence type="predicted"/>
<reference evidence="1" key="1">
    <citation type="journal article" date="2014" name="Front. Microbiol.">
        <title>High frequency of phylogenetically diverse reductive dehalogenase-homologous genes in deep subseafloor sedimentary metagenomes.</title>
        <authorList>
            <person name="Kawai M."/>
            <person name="Futagami T."/>
            <person name="Toyoda A."/>
            <person name="Takaki Y."/>
            <person name="Nishi S."/>
            <person name="Hori S."/>
            <person name="Arai W."/>
            <person name="Tsubouchi T."/>
            <person name="Morono Y."/>
            <person name="Uchiyama I."/>
            <person name="Ito T."/>
            <person name="Fujiyama A."/>
            <person name="Inagaki F."/>
            <person name="Takami H."/>
        </authorList>
    </citation>
    <scope>NUCLEOTIDE SEQUENCE</scope>
    <source>
        <strain evidence="1">Expedition CK06-06</strain>
    </source>
</reference>
<feature type="non-terminal residue" evidence="1">
    <location>
        <position position="292"/>
    </location>
</feature>
<comment type="caution">
    <text evidence="1">The sequence shown here is derived from an EMBL/GenBank/DDBJ whole genome shotgun (WGS) entry which is preliminary data.</text>
</comment>
<evidence type="ECO:0000313" key="1">
    <source>
        <dbReference type="EMBL" id="GAF98221.1"/>
    </source>
</evidence>
<dbReference type="AlphaFoldDB" id="X0UFX7"/>
<name>X0UFX7_9ZZZZ</name>
<protein>
    <submittedName>
        <fullName evidence="1">Uncharacterized protein</fullName>
    </submittedName>
</protein>
<gene>
    <name evidence="1" type="ORF">S01H1_20005</name>
</gene>